<dbReference type="PANTHER" id="PTHR23155:SF999">
    <property type="entry name" value="NB-ARC DOMAIN CONTAINING PROTEIN, EXPRESSED"/>
    <property type="match status" value="1"/>
</dbReference>
<dbReference type="InterPro" id="IPR058922">
    <property type="entry name" value="WHD_DRP"/>
</dbReference>
<evidence type="ECO:0000259" key="8">
    <source>
        <dbReference type="Pfam" id="PF18052"/>
    </source>
</evidence>
<dbReference type="InterPro" id="IPR027417">
    <property type="entry name" value="P-loop_NTPase"/>
</dbReference>
<dbReference type="Pfam" id="PF23598">
    <property type="entry name" value="LRR_14"/>
    <property type="match status" value="1"/>
</dbReference>
<gene>
    <name evidence="11" type="ORF">ZEAMMB73_Zm00001d052483</name>
</gene>
<dbReference type="ExpressionAtlas" id="K7U6Y1">
    <property type="expression patterns" value="baseline and differential"/>
</dbReference>
<dbReference type="InParanoid" id="K7U6Y1"/>
<dbReference type="FunFam" id="3.40.50.300:FF:001091">
    <property type="entry name" value="Probable disease resistance protein At1g61300"/>
    <property type="match status" value="1"/>
</dbReference>
<keyword evidence="4" id="KW-0547">Nucleotide-binding</keyword>
<dbReference type="InterPro" id="IPR036388">
    <property type="entry name" value="WH-like_DNA-bd_sf"/>
</dbReference>
<dbReference type="SUPFAM" id="SSF52540">
    <property type="entry name" value="P-loop containing nucleoside triphosphate hydrolases"/>
    <property type="match status" value="1"/>
</dbReference>
<feature type="domain" description="NB-ARC" evidence="7">
    <location>
        <begin position="183"/>
        <end position="342"/>
    </location>
</feature>
<sequence>MTGFLVSAATGPMNSLLCKLVTLLGDEYKLLKGIRKEIRALRDELSSMNALLRRLSDAGDGELDVQRKEWRNKVRELAYDAEDCIDVFMHQLRRPGGGGSDANKAGLVRKLTAKIKKLRRARRIAVQIQELKSRVVEESGRRDRYKLDDVPVPGKNRRVEIDPRLPAMYSEAKSLVGIDGPRDKIVHRLTGQEQGEQLTVVSIVGFGGVGKTTLANQVYCKIKGSFECTAFVSVSQSPDLSRVLSDMLSQLGCSRVKNLNDLQQLVEKIRERLSNKRYLVVVDDIWSLQAWDIIKCVFVQDNYGSRVIITTRIEQVATKCCSYCHNNIYKMKPLNDLDSRRLFFQRIFGLEDSCPEQYHAISEKILKKCGGVPLVIISIATLLASQECLNREKWEKIQKSLVFELETSPDLGWVRHVLNLSYNDLSHCLKTCFLYLGVYPEDHKIEKVNLLRCWIAEGFVSHEHDLSPEEVAESYFNELVNRSIIQPTGFEYGELAYCKVHDILLNFIMLKSSEENFITRMDEQHIIKGDHEVRRLCLQLKNTHYLFRANMKLSQIRSVTIFGYPDWMTYLPRFQLLRVLDLYNCDRFDGNEFLDLSNICKLFQLRYLRTNSHRLHLPKQIRGLENLQTLDIRDAIIQGIPSDVIHLKSLRHLNIPIDVKLPNGIGRMVTLRSLGFFNVAENSMDNIRDLGELTNLMDLDLISINQVVKGQGPSDKLKISFLIDSLGKLTSLRSLYVSSIDGTKLISPTCDFLSCWSPPPHNLQRFCMSFCTISKVPGWISQLDKLTSLKIKVKELLGDAIQLLGELPCLIYLDLSAAEDPKCDIFFDDNAYPSLREFGFAYTFASVAFGPRTMAKLQVLYLSFYKLTQKEDVSLSGIEYLLNLEKLTARIYNHGKIGVAFMDAILKHPRSETFNILFPRC</sequence>
<keyword evidence="2" id="KW-0433">Leucine-rich repeat</keyword>
<reference evidence="11" key="1">
    <citation type="submission" date="2015-12" db="EMBL/GenBank/DDBJ databases">
        <title>Update maize B73 reference genome by single molecule sequencing technologies.</title>
        <authorList>
            <consortium name="Maize Genome Sequencing Project"/>
            <person name="Ware D."/>
        </authorList>
    </citation>
    <scope>NUCLEOTIDE SEQUENCE</scope>
    <source>
        <tissue evidence="11">Seedling</tissue>
    </source>
</reference>
<protein>
    <submittedName>
        <fullName evidence="11">Disease resistance protein RPM1</fullName>
    </submittedName>
</protein>
<dbReference type="InterPro" id="IPR042197">
    <property type="entry name" value="Apaf_helical"/>
</dbReference>
<name>K7U6Y1_MAIZE</name>
<dbReference type="GO" id="GO:0042742">
    <property type="term" value="P:defense response to bacterium"/>
    <property type="evidence" value="ECO:0007669"/>
    <property type="project" value="UniProtKB-ARBA"/>
</dbReference>
<evidence type="ECO:0000256" key="2">
    <source>
        <dbReference type="ARBA" id="ARBA00022614"/>
    </source>
</evidence>
<feature type="domain" description="Disease resistance N-terminal" evidence="8">
    <location>
        <begin position="13"/>
        <end position="96"/>
    </location>
</feature>
<evidence type="ECO:0000256" key="4">
    <source>
        <dbReference type="ARBA" id="ARBA00022741"/>
    </source>
</evidence>
<evidence type="ECO:0000259" key="7">
    <source>
        <dbReference type="Pfam" id="PF00931"/>
    </source>
</evidence>
<keyword evidence="3" id="KW-0677">Repeat</keyword>
<dbReference type="InterPro" id="IPR044974">
    <property type="entry name" value="Disease_R_plants"/>
</dbReference>
<dbReference type="InterPro" id="IPR055414">
    <property type="entry name" value="LRR_R13L4/SHOC2-like"/>
</dbReference>
<dbReference type="EMBL" id="CM000780">
    <property type="protein sequence ID" value="AQK57320.1"/>
    <property type="molecule type" value="Genomic_DNA"/>
</dbReference>
<dbReference type="OMA" id="MNVERWE"/>
<feature type="domain" description="Disease resistance R13L4/SHOC-2-like LRR" evidence="10">
    <location>
        <begin position="555"/>
        <end position="896"/>
    </location>
</feature>
<evidence type="ECO:0000259" key="9">
    <source>
        <dbReference type="Pfam" id="PF23559"/>
    </source>
</evidence>
<dbReference type="CDD" id="cd14798">
    <property type="entry name" value="RX-CC_like"/>
    <property type="match status" value="1"/>
</dbReference>
<dbReference type="HOGENOM" id="CLU_000837_25_1_1"/>
<dbReference type="Pfam" id="PF23559">
    <property type="entry name" value="WHD_DRP"/>
    <property type="match status" value="1"/>
</dbReference>
<dbReference type="InterPro" id="IPR002182">
    <property type="entry name" value="NB-ARC"/>
</dbReference>
<dbReference type="InterPro" id="IPR041118">
    <property type="entry name" value="Rx_N"/>
</dbReference>
<dbReference type="SMR" id="K7U6Y1"/>
<evidence type="ECO:0000313" key="11">
    <source>
        <dbReference type="EMBL" id="AQK57320.1"/>
    </source>
</evidence>
<evidence type="ECO:0000256" key="3">
    <source>
        <dbReference type="ARBA" id="ARBA00022737"/>
    </source>
</evidence>
<dbReference type="GO" id="GO:0002758">
    <property type="term" value="P:innate immune response-activating signaling pathway"/>
    <property type="evidence" value="ECO:0007669"/>
    <property type="project" value="UniProtKB-ARBA"/>
</dbReference>
<dbReference type="Gene3D" id="3.80.10.10">
    <property type="entry name" value="Ribonuclease Inhibitor"/>
    <property type="match status" value="1"/>
</dbReference>
<evidence type="ECO:0000256" key="1">
    <source>
        <dbReference type="ARBA" id="ARBA00008894"/>
    </source>
</evidence>
<evidence type="ECO:0000259" key="10">
    <source>
        <dbReference type="Pfam" id="PF23598"/>
    </source>
</evidence>
<dbReference type="Gene3D" id="1.10.10.10">
    <property type="entry name" value="Winged helix-like DNA-binding domain superfamily/Winged helix DNA-binding domain"/>
    <property type="match status" value="1"/>
</dbReference>
<dbReference type="InterPro" id="IPR038005">
    <property type="entry name" value="RX-like_CC"/>
</dbReference>
<dbReference type="GO" id="GO:0043531">
    <property type="term" value="F:ADP binding"/>
    <property type="evidence" value="ECO:0007669"/>
    <property type="project" value="InterPro"/>
</dbReference>
<dbReference type="FunFam" id="1.10.10.10:FF:000322">
    <property type="entry name" value="Probable disease resistance protein At1g63360"/>
    <property type="match status" value="1"/>
</dbReference>
<dbReference type="InterPro" id="IPR032675">
    <property type="entry name" value="LRR_dom_sf"/>
</dbReference>
<dbReference type="eggNOG" id="KOG4658">
    <property type="taxonomic scope" value="Eukaryota"/>
</dbReference>
<dbReference type="PANTHER" id="PTHR23155">
    <property type="entry name" value="DISEASE RESISTANCE PROTEIN RP"/>
    <property type="match status" value="1"/>
</dbReference>
<evidence type="ECO:0000256" key="6">
    <source>
        <dbReference type="ARBA" id="ARBA00023054"/>
    </source>
</evidence>
<dbReference type="Gene3D" id="1.20.5.4130">
    <property type="match status" value="1"/>
</dbReference>
<dbReference type="GO" id="GO:0009626">
    <property type="term" value="P:plant-type hypersensitive response"/>
    <property type="evidence" value="ECO:0007669"/>
    <property type="project" value="UniProtKB-ARBA"/>
</dbReference>
<dbReference type="Pfam" id="PF00931">
    <property type="entry name" value="NB-ARC"/>
    <property type="match status" value="1"/>
</dbReference>
<organism evidence="11">
    <name type="scientific">Zea mays</name>
    <name type="common">Maize</name>
    <dbReference type="NCBI Taxonomy" id="4577"/>
    <lineage>
        <taxon>Eukaryota</taxon>
        <taxon>Viridiplantae</taxon>
        <taxon>Streptophyta</taxon>
        <taxon>Embryophyta</taxon>
        <taxon>Tracheophyta</taxon>
        <taxon>Spermatophyta</taxon>
        <taxon>Magnoliopsida</taxon>
        <taxon>Liliopsida</taxon>
        <taxon>Poales</taxon>
        <taxon>Poaceae</taxon>
        <taxon>PACMAD clade</taxon>
        <taxon>Panicoideae</taxon>
        <taxon>Andropogonodae</taxon>
        <taxon>Andropogoneae</taxon>
        <taxon>Tripsacinae</taxon>
        <taxon>Zea</taxon>
    </lineage>
</organism>
<dbReference type="Gene3D" id="3.40.50.300">
    <property type="entry name" value="P-loop containing nucleotide triphosphate hydrolases"/>
    <property type="match status" value="1"/>
</dbReference>
<dbReference type="PRINTS" id="PR00364">
    <property type="entry name" value="DISEASERSIST"/>
</dbReference>
<dbReference type="AlphaFoldDB" id="K7U6Y1"/>
<proteinExistence type="inferred from homology"/>
<dbReference type="SUPFAM" id="SSF52058">
    <property type="entry name" value="L domain-like"/>
    <property type="match status" value="1"/>
</dbReference>
<dbReference type="Gene3D" id="1.10.8.430">
    <property type="entry name" value="Helical domain of apoptotic protease-activating factors"/>
    <property type="match status" value="1"/>
</dbReference>
<keyword evidence="5" id="KW-0611">Plant defense</keyword>
<accession>K7U6Y1</accession>
<comment type="similarity">
    <text evidence="1">Belongs to the disease resistance NB-LRR family.</text>
</comment>
<dbReference type="PaxDb" id="4577-GRMZM5G880361_P01"/>
<evidence type="ECO:0000256" key="5">
    <source>
        <dbReference type="ARBA" id="ARBA00022821"/>
    </source>
</evidence>
<dbReference type="Pfam" id="PF18052">
    <property type="entry name" value="Rx_N"/>
    <property type="match status" value="1"/>
</dbReference>
<feature type="domain" description="Disease resistance protein winged helix" evidence="9">
    <location>
        <begin position="438"/>
        <end position="508"/>
    </location>
</feature>
<keyword evidence="6" id="KW-0175">Coiled coil</keyword>